<dbReference type="InterPro" id="IPR033762">
    <property type="entry name" value="MCM_OB"/>
</dbReference>
<dbReference type="EMBL" id="JANCYU010000068">
    <property type="protein sequence ID" value="KAK4528703.1"/>
    <property type="molecule type" value="Genomic_DNA"/>
</dbReference>
<dbReference type="InterPro" id="IPR027417">
    <property type="entry name" value="P-loop_NTPase"/>
</dbReference>
<dbReference type="GO" id="GO:0003697">
    <property type="term" value="F:single-stranded DNA binding"/>
    <property type="evidence" value="ECO:0007669"/>
    <property type="project" value="TreeGrafter"/>
</dbReference>
<keyword evidence="8 11" id="KW-0238">DNA-binding</keyword>
<dbReference type="GO" id="GO:0043138">
    <property type="term" value="F:3'-5' DNA helicase activity"/>
    <property type="evidence" value="ECO:0007669"/>
    <property type="project" value="TreeGrafter"/>
</dbReference>
<dbReference type="Gene3D" id="2.40.50.140">
    <property type="entry name" value="Nucleic acid-binding proteins"/>
    <property type="match status" value="1"/>
</dbReference>
<dbReference type="Gene3D" id="3.30.1640.10">
    <property type="entry name" value="mini-chromosome maintenance (MCM) complex, chain A, domain 1"/>
    <property type="match status" value="1"/>
</dbReference>
<keyword evidence="15" id="KW-1185">Reference proteome</keyword>
<dbReference type="PANTHER" id="PTHR11630">
    <property type="entry name" value="DNA REPLICATION LICENSING FACTOR MCM FAMILY MEMBER"/>
    <property type="match status" value="1"/>
</dbReference>
<accession>A0AAV9IN29</accession>
<dbReference type="EC" id="3.6.4.12" evidence="12"/>
<dbReference type="GO" id="GO:0017116">
    <property type="term" value="F:single-stranded DNA helicase activity"/>
    <property type="evidence" value="ECO:0007669"/>
    <property type="project" value="TreeGrafter"/>
</dbReference>
<dbReference type="GO" id="GO:0005524">
    <property type="term" value="F:ATP binding"/>
    <property type="evidence" value="ECO:0007669"/>
    <property type="project" value="UniProtKB-UniRule"/>
</dbReference>
<reference evidence="14 15" key="1">
    <citation type="submission" date="2022-07" db="EMBL/GenBank/DDBJ databases">
        <title>Genome-wide signatures of adaptation to extreme environments.</title>
        <authorList>
            <person name="Cho C.H."/>
            <person name="Yoon H.S."/>
        </authorList>
    </citation>
    <scope>NUCLEOTIDE SEQUENCE [LARGE SCALE GENOMIC DNA]</scope>
    <source>
        <strain evidence="14 15">108.79 E11</strain>
    </source>
</reference>
<dbReference type="Pfam" id="PF17855">
    <property type="entry name" value="MCM_lid"/>
    <property type="match status" value="1"/>
</dbReference>
<evidence type="ECO:0000256" key="11">
    <source>
        <dbReference type="RuleBase" id="RU004070"/>
    </source>
</evidence>
<evidence type="ECO:0000256" key="6">
    <source>
        <dbReference type="ARBA" id="ARBA00022806"/>
    </source>
</evidence>
<keyword evidence="3 12" id="KW-0235">DNA replication</keyword>
<comment type="subunit">
    <text evidence="12">Component of the MCM2-7 complex.</text>
</comment>
<feature type="domain" description="MCM C-terminal AAA(+) ATPase" evidence="13">
    <location>
        <begin position="340"/>
        <end position="546"/>
    </location>
</feature>
<dbReference type="InterPro" id="IPR001208">
    <property type="entry name" value="MCM_dom"/>
</dbReference>
<evidence type="ECO:0000256" key="10">
    <source>
        <dbReference type="ARBA" id="ARBA00023306"/>
    </source>
</evidence>
<keyword evidence="4 11" id="KW-0547">Nucleotide-binding</keyword>
<gene>
    <name evidence="14" type="ORF">GAYE_SCF63G6648</name>
</gene>
<dbReference type="GO" id="GO:0006270">
    <property type="term" value="P:DNA replication initiation"/>
    <property type="evidence" value="ECO:0007669"/>
    <property type="project" value="UniProtKB-UniRule"/>
</dbReference>
<comment type="caution">
    <text evidence="14">The sequence shown here is derived from an EMBL/GenBank/DDBJ whole genome shotgun (WGS) entry which is preliminary data.</text>
</comment>
<dbReference type="SUPFAM" id="SSF50249">
    <property type="entry name" value="Nucleic acid-binding proteins"/>
    <property type="match status" value="1"/>
</dbReference>
<dbReference type="Gene3D" id="2.20.28.10">
    <property type="match status" value="1"/>
</dbReference>
<dbReference type="GO" id="GO:0003688">
    <property type="term" value="F:DNA replication origin binding"/>
    <property type="evidence" value="ECO:0007669"/>
    <property type="project" value="UniProtKB-UniRule"/>
</dbReference>
<dbReference type="SMART" id="SM00350">
    <property type="entry name" value="MCM"/>
    <property type="match status" value="1"/>
</dbReference>
<keyword evidence="6 12" id="KW-0347">Helicase</keyword>
<dbReference type="InterPro" id="IPR012340">
    <property type="entry name" value="NA-bd_OB-fold"/>
</dbReference>
<evidence type="ECO:0000259" key="13">
    <source>
        <dbReference type="PROSITE" id="PS50051"/>
    </source>
</evidence>
<evidence type="ECO:0000256" key="9">
    <source>
        <dbReference type="ARBA" id="ARBA00023242"/>
    </source>
</evidence>
<dbReference type="Pfam" id="PF00493">
    <property type="entry name" value="MCM"/>
    <property type="match status" value="1"/>
</dbReference>
<dbReference type="PROSITE" id="PS50051">
    <property type="entry name" value="MCM_2"/>
    <property type="match status" value="1"/>
</dbReference>
<dbReference type="Pfam" id="PF14551">
    <property type="entry name" value="MCM_N"/>
    <property type="match status" value="1"/>
</dbReference>
<dbReference type="InterPro" id="IPR054125">
    <property type="entry name" value="MCM5_C"/>
</dbReference>
<dbReference type="PROSITE" id="PS00847">
    <property type="entry name" value="MCM_1"/>
    <property type="match status" value="1"/>
</dbReference>
<keyword evidence="5 12" id="KW-0378">Hydrolase</keyword>
<dbReference type="InterPro" id="IPR027925">
    <property type="entry name" value="MCM_N"/>
</dbReference>
<dbReference type="GO" id="GO:0016787">
    <property type="term" value="F:hydrolase activity"/>
    <property type="evidence" value="ECO:0007669"/>
    <property type="project" value="UniProtKB-KW"/>
</dbReference>
<evidence type="ECO:0000256" key="1">
    <source>
        <dbReference type="ARBA" id="ARBA00004123"/>
    </source>
</evidence>
<evidence type="ECO:0000256" key="4">
    <source>
        <dbReference type="ARBA" id="ARBA00022741"/>
    </source>
</evidence>
<keyword evidence="9 12" id="KW-0539">Nucleus</keyword>
<dbReference type="PRINTS" id="PR01661">
    <property type="entry name" value="MCMPROTEIN5"/>
</dbReference>
<evidence type="ECO:0000256" key="7">
    <source>
        <dbReference type="ARBA" id="ARBA00022840"/>
    </source>
</evidence>
<dbReference type="InterPro" id="IPR041562">
    <property type="entry name" value="MCM_lid"/>
</dbReference>
<dbReference type="Gene3D" id="3.40.50.300">
    <property type="entry name" value="P-loop containing nucleotide triphosphate hydrolases"/>
    <property type="match status" value="1"/>
</dbReference>
<evidence type="ECO:0000256" key="5">
    <source>
        <dbReference type="ARBA" id="ARBA00022801"/>
    </source>
</evidence>
<dbReference type="Proteomes" id="UP001300502">
    <property type="component" value="Unassembled WGS sequence"/>
</dbReference>
<evidence type="ECO:0000313" key="15">
    <source>
        <dbReference type="Proteomes" id="UP001300502"/>
    </source>
</evidence>
<evidence type="ECO:0000256" key="3">
    <source>
        <dbReference type="ARBA" id="ARBA00022705"/>
    </source>
</evidence>
<dbReference type="InterPro" id="IPR031327">
    <property type="entry name" value="MCM"/>
</dbReference>
<dbReference type="PRINTS" id="PR01657">
    <property type="entry name" value="MCMFAMILY"/>
</dbReference>
<keyword evidence="7 11" id="KW-0067">ATP-binding</keyword>
<dbReference type="Pfam" id="PF21933">
    <property type="entry name" value="MCM5_C"/>
    <property type="match status" value="1"/>
</dbReference>
<evidence type="ECO:0000313" key="14">
    <source>
        <dbReference type="EMBL" id="KAK4528703.1"/>
    </source>
</evidence>
<dbReference type="SUPFAM" id="SSF52540">
    <property type="entry name" value="P-loop containing nucleoside triphosphate hydrolases"/>
    <property type="match status" value="1"/>
</dbReference>
<comment type="catalytic activity">
    <reaction evidence="12">
        <text>ATP + H2O = ADP + phosphate + H(+)</text>
        <dbReference type="Rhea" id="RHEA:13065"/>
        <dbReference type="ChEBI" id="CHEBI:15377"/>
        <dbReference type="ChEBI" id="CHEBI:15378"/>
        <dbReference type="ChEBI" id="CHEBI:30616"/>
        <dbReference type="ChEBI" id="CHEBI:43474"/>
        <dbReference type="ChEBI" id="CHEBI:456216"/>
        <dbReference type="EC" id="3.6.4.12"/>
    </reaction>
</comment>
<dbReference type="PANTHER" id="PTHR11630:SF42">
    <property type="entry name" value="DNA REPLICATION LICENSING FACTOR MCM5"/>
    <property type="match status" value="1"/>
</dbReference>
<dbReference type="Pfam" id="PF17207">
    <property type="entry name" value="MCM_OB"/>
    <property type="match status" value="1"/>
</dbReference>
<dbReference type="GO" id="GO:0005634">
    <property type="term" value="C:nucleus"/>
    <property type="evidence" value="ECO:0007669"/>
    <property type="project" value="UniProtKB-SubCell"/>
</dbReference>
<organism evidence="14 15">
    <name type="scientific">Galdieria yellowstonensis</name>
    <dbReference type="NCBI Taxonomy" id="3028027"/>
    <lineage>
        <taxon>Eukaryota</taxon>
        <taxon>Rhodophyta</taxon>
        <taxon>Bangiophyceae</taxon>
        <taxon>Galdieriales</taxon>
        <taxon>Galdieriaceae</taxon>
        <taxon>Galdieria</taxon>
    </lineage>
</organism>
<dbReference type="GO" id="GO:0042555">
    <property type="term" value="C:MCM complex"/>
    <property type="evidence" value="ECO:0007669"/>
    <property type="project" value="UniProtKB-UniRule"/>
</dbReference>
<dbReference type="AlphaFoldDB" id="A0AAV9IN29"/>
<comment type="subcellular location">
    <subcellularLocation>
        <location evidence="1 12">Nucleus</location>
    </subcellularLocation>
</comment>
<dbReference type="InterPro" id="IPR008048">
    <property type="entry name" value="MCM5"/>
</dbReference>
<evidence type="ECO:0000256" key="12">
    <source>
        <dbReference type="RuleBase" id="RU368063"/>
    </source>
</evidence>
<name>A0AAV9IN29_9RHOD</name>
<evidence type="ECO:0000256" key="2">
    <source>
        <dbReference type="ARBA" id="ARBA00008010"/>
    </source>
</evidence>
<comment type="function">
    <text evidence="12">Acts as component of the MCM2-7 complex (MCM complex) which is the replicative helicase essential for 'once per cell cycle' DNA replication initiation and elongation in eukaryotic cells. The active ATPase sites in the MCM2-7 ring are formed through the interaction surfaces of two neighboring subunits such that a critical structure of a conserved arginine finger motif is provided in trans relative to the ATP-binding site of the Walker A box of the adjacent subunit. The six ATPase active sites, however, are likely to contribute differentially to the complex helicase activity.</text>
</comment>
<proteinExistence type="inferred from homology"/>
<dbReference type="GO" id="GO:0000727">
    <property type="term" value="P:double-strand break repair via break-induced replication"/>
    <property type="evidence" value="ECO:0007669"/>
    <property type="project" value="TreeGrafter"/>
</dbReference>
<sequence>MTEWDAQPVYYGAPTFQNNERNINELSRFAAKEKFREFFLHYTSSESCFKYREKLQHAINSGDNLLELFLDDIHHFDDDLANLIRTHPEDYLQLMETTAEETAKHICSVDNLQERTVKTQLQVILSSSEKPMAIRLINATNIGKLTCVRGIVISSSRVRAKATNITICCKNCQVKKNISVKPGLGGFSVPRTCDSPVVEGMEPCPLDPFVIVPDECEYADQQTLKLQELPEEVPTGEMPRSIQLVVDRKLVGVAVPGTRICVLGIYSISSNAPSGTSSTSGTSNTSMVRNPYLRVVGMSMEDSDPLYRFTATSGIAGDDISLLEHDNEELMIRISRMPNLYSVIANSIAPEIYGHEDIKRAIACLLFAGSTKHLPDGMRIRGDINVLLLGDPSTAKSQLLKFVEKVAPISVYTSGKGSSAAGLTASVIRDAASGEFHLEGGAMVLADGGVVCIDEFDKMRLADRVAIHEAMEQQTISIAKAGITTVLNSRAAVLAAANPAFGRYDDTRAASENIEFQSTILSRFDLIFIVRDIRTDERDSSIAKHVIGLHRQGQDLGLLSGSSLQGSNEDQALIRESALQAGRIDIQTLRRYIAYARSRCSPRLTPEAAELLKNSYVSIRQELRQATIESDAKGEAPPPVPITVRQLEAIIRLAEALAKMSLSSVANEQHALEALRLFRVSTMDAANSESLPVVDGILRPEVLAEVQRVEAMIRRKIFVGSTVSERRLLDDILKASVGEFAARKAIQIMVQRGELEYRKQRHLICRVR</sequence>
<dbReference type="InterPro" id="IPR018525">
    <property type="entry name" value="MCM_CS"/>
</dbReference>
<keyword evidence="10 12" id="KW-0131">Cell cycle</keyword>
<evidence type="ECO:0000256" key="8">
    <source>
        <dbReference type="ARBA" id="ARBA00023125"/>
    </source>
</evidence>
<comment type="similarity">
    <text evidence="2 11">Belongs to the MCM family.</text>
</comment>
<dbReference type="FunFam" id="3.40.50.300:FF:000929">
    <property type="entry name" value="DNA helicase"/>
    <property type="match status" value="1"/>
</dbReference>
<protein>
    <recommendedName>
        <fullName evidence="12">DNA replication licensing factor MCM5</fullName>
        <ecNumber evidence="12">3.6.4.12</ecNumber>
    </recommendedName>
</protein>